<dbReference type="InterPro" id="IPR014036">
    <property type="entry name" value="DeoR-like_C"/>
</dbReference>
<dbReference type="Pfam" id="PF08220">
    <property type="entry name" value="HTH_DeoR"/>
    <property type="match status" value="1"/>
</dbReference>
<dbReference type="InterPro" id="IPR001034">
    <property type="entry name" value="DeoR_HTH"/>
</dbReference>
<dbReference type="InterPro" id="IPR037171">
    <property type="entry name" value="NagB/RpiA_transferase-like"/>
</dbReference>
<dbReference type="GO" id="GO:0003700">
    <property type="term" value="F:DNA-binding transcription factor activity"/>
    <property type="evidence" value="ECO:0007669"/>
    <property type="project" value="InterPro"/>
</dbReference>
<evidence type="ECO:0000259" key="4">
    <source>
        <dbReference type="PROSITE" id="PS51000"/>
    </source>
</evidence>
<dbReference type="PANTHER" id="PTHR30363">
    <property type="entry name" value="HTH-TYPE TRANSCRIPTIONAL REGULATOR SRLR-RELATED"/>
    <property type="match status" value="1"/>
</dbReference>
<keyword evidence="3" id="KW-0804">Transcription</keyword>
<sequence length="256" mass="27174">MQATASPDERRSFILKALQETGRLTTAQLSSHFDISEDSARRDFRELSAEGMIQRVHGAALPATSASQPFKSRYKVSSGTKARLAKLAAARIREGQVVLFDGGTTNLAVANQISKTLAFSAITSSPQIATALSESRNVEVILLGGVFDPRSQMTVGSAVLDAVQRVRADVCFTGVHGLDAEIGLTTPYYDEALTKAAMIAASNVVIAVATNDKIGFCAAHKISELDSVDLLIAERSGSAHTQLEEIEHCGVEVVLG</sequence>
<evidence type="ECO:0000256" key="3">
    <source>
        <dbReference type="ARBA" id="ARBA00023163"/>
    </source>
</evidence>
<dbReference type="PANTHER" id="PTHR30363:SF4">
    <property type="entry name" value="GLYCEROL-3-PHOSPHATE REGULON REPRESSOR"/>
    <property type="match status" value="1"/>
</dbReference>
<evidence type="ECO:0000313" key="5">
    <source>
        <dbReference type="EMBL" id="AUQ99538.1"/>
    </source>
</evidence>
<dbReference type="AlphaFoldDB" id="A0A2I7KAB5"/>
<dbReference type="InterPro" id="IPR036390">
    <property type="entry name" value="WH_DNA-bd_sf"/>
</dbReference>
<evidence type="ECO:0000313" key="6">
    <source>
        <dbReference type="Proteomes" id="UP000236447"/>
    </source>
</evidence>
<accession>A0A2I7KAB5</accession>
<dbReference type="Proteomes" id="UP000236447">
    <property type="component" value="Chromosome"/>
</dbReference>
<reference evidence="5 6" key="1">
    <citation type="journal article" date="2017" name="Front. Microbiol.">
        <title>Phaeobacter piscinae sp. nov., a species of the Roseobacter group and potential aquaculture probiont.</title>
        <authorList>
            <person name="Sonnenschein E.C."/>
            <person name="Phippen C.B.W."/>
            <person name="Nielsen K.F."/>
            <person name="Mateiu R.V."/>
            <person name="Melchiorsen J."/>
            <person name="Gram L."/>
            <person name="Overmann J."/>
            <person name="Freese H.M."/>
        </authorList>
    </citation>
    <scope>NUCLEOTIDE SEQUENCE [LARGE SCALE GENOMIC DNA]</scope>
    <source>
        <strain evidence="5 6">P88</strain>
    </source>
</reference>
<dbReference type="InterPro" id="IPR036388">
    <property type="entry name" value="WH-like_DNA-bd_sf"/>
</dbReference>
<protein>
    <submittedName>
        <fullName evidence="5">Putative HTH-type transcriptional regulator, deoR family</fullName>
    </submittedName>
</protein>
<dbReference type="SMART" id="SM00420">
    <property type="entry name" value="HTH_DEOR"/>
    <property type="match status" value="1"/>
</dbReference>
<dbReference type="SUPFAM" id="SSF46785">
    <property type="entry name" value="Winged helix' DNA-binding domain"/>
    <property type="match status" value="1"/>
</dbReference>
<dbReference type="InterPro" id="IPR050313">
    <property type="entry name" value="Carb_Metab_HTH_regulators"/>
</dbReference>
<proteinExistence type="predicted"/>
<evidence type="ECO:0000256" key="1">
    <source>
        <dbReference type="ARBA" id="ARBA00022491"/>
    </source>
</evidence>
<dbReference type="PRINTS" id="PR00037">
    <property type="entry name" value="HTHLACR"/>
</dbReference>
<dbReference type="SMART" id="SM01134">
    <property type="entry name" value="DeoRC"/>
    <property type="match status" value="1"/>
</dbReference>
<organism evidence="5 6">
    <name type="scientific">Phaeobacter inhibens</name>
    <dbReference type="NCBI Taxonomy" id="221822"/>
    <lineage>
        <taxon>Bacteria</taxon>
        <taxon>Pseudomonadati</taxon>
        <taxon>Pseudomonadota</taxon>
        <taxon>Alphaproteobacteria</taxon>
        <taxon>Rhodobacterales</taxon>
        <taxon>Roseobacteraceae</taxon>
        <taxon>Phaeobacter</taxon>
    </lineage>
</organism>
<dbReference type="RefSeq" id="WP_158526333.1">
    <property type="nucleotide sequence ID" value="NZ_CP010725.1"/>
</dbReference>
<dbReference type="PROSITE" id="PS51000">
    <property type="entry name" value="HTH_DEOR_2"/>
    <property type="match status" value="1"/>
</dbReference>
<dbReference type="Pfam" id="PF00455">
    <property type="entry name" value="DeoRC"/>
    <property type="match status" value="1"/>
</dbReference>
<keyword evidence="2" id="KW-0805">Transcription regulation</keyword>
<name>A0A2I7KAB5_9RHOB</name>
<dbReference type="EMBL" id="CP010725">
    <property type="protein sequence ID" value="AUQ99538.1"/>
    <property type="molecule type" value="Genomic_DNA"/>
</dbReference>
<dbReference type="SUPFAM" id="SSF100950">
    <property type="entry name" value="NagB/RpiA/CoA transferase-like"/>
    <property type="match status" value="1"/>
</dbReference>
<dbReference type="Gene3D" id="1.10.10.10">
    <property type="entry name" value="Winged helix-like DNA-binding domain superfamily/Winged helix DNA-binding domain"/>
    <property type="match status" value="1"/>
</dbReference>
<keyword evidence="1" id="KW-0678">Repressor</keyword>
<evidence type="ECO:0000256" key="2">
    <source>
        <dbReference type="ARBA" id="ARBA00023015"/>
    </source>
</evidence>
<dbReference type="Gene3D" id="3.40.50.1360">
    <property type="match status" value="1"/>
</dbReference>
<reference evidence="5 6" key="2">
    <citation type="journal article" date="2017" name="Genome Biol. Evol.">
        <title>Trajectories and Drivers of Genome Evolution in Surface-Associated Marine Phaeobacter.</title>
        <authorList>
            <person name="Freese H.M."/>
            <person name="Sikorski J."/>
            <person name="Bunk B."/>
            <person name="Scheuner C."/>
            <person name="Meier-Kolthoff J.P."/>
            <person name="Sproer C."/>
            <person name="Gram L."/>
            <person name="Overmann J."/>
        </authorList>
    </citation>
    <scope>NUCLEOTIDE SEQUENCE [LARGE SCALE GENOMIC DNA]</scope>
    <source>
        <strain evidence="5 6">P88</strain>
    </source>
</reference>
<feature type="domain" description="HTH deoR-type" evidence="4">
    <location>
        <begin position="7"/>
        <end position="62"/>
    </location>
</feature>
<gene>
    <name evidence="5" type="ORF">PhaeoP88_02177</name>
</gene>